<name>A0A532UPI9_UNCL8</name>
<comment type="caution">
    <text evidence="1">The sequence shown here is derived from an EMBL/GenBank/DDBJ whole genome shotgun (WGS) entry which is preliminary data.</text>
</comment>
<proteinExistence type="predicted"/>
<dbReference type="EMBL" id="NJBN01000015">
    <property type="protein sequence ID" value="TKJ36854.1"/>
    <property type="molecule type" value="Genomic_DNA"/>
</dbReference>
<dbReference type="AlphaFoldDB" id="A0A532UPI9"/>
<protein>
    <submittedName>
        <fullName evidence="1">Uncharacterized protein</fullName>
    </submittedName>
</protein>
<sequence length="279" mass="32254">MPGFDFICPMNYPNKCDLSQTVVDSLQASEGEKTGFLMYQFQNKDQYLVETIKKKFKSWNCLIREAASEPGTGIKFCKVCRLATASDFGIGVLTPENLNVYLELGLIWGQGKDILLLANPKKLPKGKSLNDLRFDVNAFMVIEYKSKNELEEKLDIQAPPFLDRVRVMGIYQQELVKSVRHRLKLLKQQKKENIEFLKVVLLMGKEQFGSKLLQTYIRVMLGTPHDFHENSHQYMSNLGGFGFVECEDLRRVQGRTEAWRYHFNLTLLHILCQEAFKEI</sequence>
<evidence type="ECO:0000313" key="2">
    <source>
        <dbReference type="Proteomes" id="UP000319619"/>
    </source>
</evidence>
<evidence type="ECO:0000313" key="1">
    <source>
        <dbReference type="EMBL" id="TKJ36854.1"/>
    </source>
</evidence>
<reference evidence="1 2" key="1">
    <citation type="submission" date="2017-06" db="EMBL/GenBank/DDBJ databases">
        <title>Novel microbial phyla capable of carbon fixation and sulfur reduction in deep-sea sediments.</title>
        <authorList>
            <person name="Huang J."/>
            <person name="Baker B."/>
            <person name="Wang Y."/>
        </authorList>
    </citation>
    <scope>NUCLEOTIDE SEQUENCE [LARGE SCALE GENOMIC DNA]</scope>
    <source>
        <strain evidence="1">B3_LCP</strain>
    </source>
</reference>
<organism evidence="1 2">
    <name type="scientific">candidate division LCP-89 bacterium B3_LCP</name>
    <dbReference type="NCBI Taxonomy" id="2012998"/>
    <lineage>
        <taxon>Bacteria</taxon>
        <taxon>Pseudomonadati</taxon>
        <taxon>Bacteria division LCP-89</taxon>
    </lineage>
</organism>
<accession>A0A532UPI9</accession>
<gene>
    <name evidence="1" type="ORF">CEE37_14820</name>
</gene>
<dbReference type="Proteomes" id="UP000319619">
    <property type="component" value="Unassembled WGS sequence"/>
</dbReference>